<feature type="region of interest" description="Disordered" evidence="1">
    <location>
        <begin position="1"/>
        <end position="28"/>
    </location>
</feature>
<dbReference type="EMBL" id="JASSZA010000007">
    <property type="protein sequence ID" value="KAK2107329.1"/>
    <property type="molecule type" value="Genomic_DNA"/>
</dbReference>
<reference evidence="2 3" key="1">
    <citation type="submission" date="2023-05" db="EMBL/GenBank/DDBJ databases">
        <title>B98-5 Cell Line De Novo Hybrid Assembly: An Optical Mapping Approach.</title>
        <authorList>
            <person name="Kananen K."/>
            <person name="Auerbach J.A."/>
            <person name="Kautto E."/>
            <person name="Blachly J.S."/>
        </authorList>
    </citation>
    <scope>NUCLEOTIDE SEQUENCE [LARGE SCALE GENOMIC DNA]</scope>
    <source>
        <strain evidence="2">B95-8</strain>
        <tissue evidence="2">Cell line</tissue>
    </source>
</reference>
<feature type="non-terminal residue" evidence="2">
    <location>
        <position position="52"/>
    </location>
</feature>
<feature type="non-terminal residue" evidence="2">
    <location>
        <position position="1"/>
    </location>
</feature>
<dbReference type="Proteomes" id="UP001266305">
    <property type="component" value="Unassembled WGS sequence"/>
</dbReference>
<organism evidence="2 3">
    <name type="scientific">Saguinus oedipus</name>
    <name type="common">Cotton-top tamarin</name>
    <name type="synonym">Oedipomidas oedipus</name>
    <dbReference type="NCBI Taxonomy" id="9490"/>
    <lineage>
        <taxon>Eukaryota</taxon>
        <taxon>Metazoa</taxon>
        <taxon>Chordata</taxon>
        <taxon>Craniata</taxon>
        <taxon>Vertebrata</taxon>
        <taxon>Euteleostomi</taxon>
        <taxon>Mammalia</taxon>
        <taxon>Eutheria</taxon>
        <taxon>Euarchontoglires</taxon>
        <taxon>Primates</taxon>
        <taxon>Haplorrhini</taxon>
        <taxon>Platyrrhini</taxon>
        <taxon>Cebidae</taxon>
        <taxon>Callitrichinae</taxon>
        <taxon>Saguinus</taxon>
    </lineage>
</organism>
<proteinExistence type="predicted"/>
<name>A0ABQ9VD91_SAGOE</name>
<protein>
    <submittedName>
        <fullName evidence="2">Uncharacterized protein</fullName>
    </submittedName>
</protein>
<gene>
    <name evidence="2" type="ORF">P7K49_016843</name>
</gene>
<feature type="compositionally biased region" description="Polar residues" evidence="1">
    <location>
        <begin position="15"/>
        <end position="28"/>
    </location>
</feature>
<sequence>TVPDTELNAGMASDPQGSAGAQSPAQTPLKTRFLLLRRELTQGVCPDPCNAE</sequence>
<comment type="caution">
    <text evidence="2">The sequence shown here is derived from an EMBL/GenBank/DDBJ whole genome shotgun (WGS) entry which is preliminary data.</text>
</comment>
<evidence type="ECO:0000256" key="1">
    <source>
        <dbReference type="SAM" id="MobiDB-lite"/>
    </source>
</evidence>
<evidence type="ECO:0000313" key="2">
    <source>
        <dbReference type="EMBL" id="KAK2107329.1"/>
    </source>
</evidence>
<accession>A0ABQ9VD91</accession>
<evidence type="ECO:0000313" key="3">
    <source>
        <dbReference type="Proteomes" id="UP001266305"/>
    </source>
</evidence>
<keyword evidence="3" id="KW-1185">Reference proteome</keyword>